<dbReference type="Pfam" id="PF15112">
    <property type="entry name" value="DUF4559"/>
    <property type="match status" value="1"/>
</dbReference>
<dbReference type="PROSITE" id="PS50104">
    <property type="entry name" value="TIR"/>
    <property type="match status" value="1"/>
</dbReference>
<evidence type="ECO:0000313" key="2">
    <source>
        <dbReference type="EMBL" id="KAL3856851.1"/>
    </source>
</evidence>
<accession>A0ABD3V5E7</accession>
<name>A0ABD3V5E7_SINWO</name>
<dbReference type="Gene3D" id="3.40.50.10140">
    <property type="entry name" value="Toll/interleukin-1 receptor homology (TIR) domain"/>
    <property type="match status" value="1"/>
</dbReference>
<proteinExistence type="predicted"/>
<dbReference type="SUPFAM" id="SSF52200">
    <property type="entry name" value="Toll/Interleukin receptor TIR domain"/>
    <property type="match status" value="1"/>
</dbReference>
<keyword evidence="3" id="KW-1185">Reference proteome</keyword>
<dbReference type="PANTHER" id="PTHR35083">
    <property type="entry name" value="RGD1565685 PROTEIN"/>
    <property type="match status" value="1"/>
</dbReference>
<protein>
    <recommendedName>
        <fullName evidence="1">TIR domain-containing protein</fullName>
    </recommendedName>
</protein>
<sequence length="523" mass="60443">MATYSSVSLTTREENTVNKVERDSEYVLDREGHHRYLRLGRALLYLKEPLHEPVLSEIKKLHSKLKKKIHEKKSVVDKTTLKSYLNSQYFNKRGGSNKIYIKNVNIEKWEDQPWETAKAFMPSGQKESNKSPEDTDIMGILRPISSCKQFDNWLKVDGVSGHAKVEQVLEVRHSIGHSNSLCCTETEMEDGIGQIKILMEYLKQRFKDFADADDVSEDDKRIYQEAAKKMEVALDCVEKVKTGTDFDVMRKLVVKDICKSWTYESLDETQRKVITKVLLRCVTRKIFNLLNDLYKERSQVFKKHLQDKGVLESFIIEANSDVDFLVAALEEKQMFLADKLDDLLQLIKPLHKEDDFIKIKTSMMKCKTNLERTSAIALATVYDVFILYCEADREEANTFRQDWLVNLQDLDPPAKTILYDEYVLPGTSHVSALENVLEDCRLVFILCTQAILKDDLSRFQAEIVMYNSLEKKKAATPRVIAIHLRKEDFKCSPSWISGVNSFCVWNPFSQTILTKTLKTARET</sequence>
<dbReference type="InterPro" id="IPR000157">
    <property type="entry name" value="TIR_dom"/>
</dbReference>
<dbReference type="InterPro" id="IPR027897">
    <property type="entry name" value="DUF4559"/>
</dbReference>
<comment type="caution">
    <text evidence="2">The sequence shown here is derived from an EMBL/GenBank/DDBJ whole genome shotgun (WGS) entry which is preliminary data.</text>
</comment>
<evidence type="ECO:0000313" key="3">
    <source>
        <dbReference type="Proteomes" id="UP001634394"/>
    </source>
</evidence>
<organism evidence="2 3">
    <name type="scientific">Sinanodonta woodiana</name>
    <name type="common">Chinese pond mussel</name>
    <name type="synonym">Anodonta woodiana</name>
    <dbReference type="NCBI Taxonomy" id="1069815"/>
    <lineage>
        <taxon>Eukaryota</taxon>
        <taxon>Metazoa</taxon>
        <taxon>Spiralia</taxon>
        <taxon>Lophotrochozoa</taxon>
        <taxon>Mollusca</taxon>
        <taxon>Bivalvia</taxon>
        <taxon>Autobranchia</taxon>
        <taxon>Heteroconchia</taxon>
        <taxon>Palaeoheterodonta</taxon>
        <taxon>Unionida</taxon>
        <taxon>Unionoidea</taxon>
        <taxon>Unionidae</taxon>
        <taxon>Unioninae</taxon>
        <taxon>Sinanodonta</taxon>
    </lineage>
</organism>
<evidence type="ECO:0000259" key="1">
    <source>
        <dbReference type="PROSITE" id="PS50104"/>
    </source>
</evidence>
<reference evidence="2 3" key="1">
    <citation type="submission" date="2024-11" db="EMBL/GenBank/DDBJ databases">
        <title>Chromosome-level genome assembly of the freshwater bivalve Anodonta woodiana.</title>
        <authorList>
            <person name="Chen X."/>
        </authorList>
    </citation>
    <scope>NUCLEOTIDE SEQUENCE [LARGE SCALE GENOMIC DNA]</scope>
    <source>
        <strain evidence="2">MN2024</strain>
        <tissue evidence="2">Gills</tissue>
    </source>
</reference>
<dbReference type="Proteomes" id="UP001634394">
    <property type="component" value="Unassembled WGS sequence"/>
</dbReference>
<dbReference type="PANTHER" id="PTHR35083:SF1">
    <property type="entry name" value="RGD1565685 PROTEIN"/>
    <property type="match status" value="1"/>
</dbReference>
<dbReference type="AlphaFoldDB" id="A0ABD3V5E7"/>
<dbReference type="InterPro" id="IPR035897">
    <property type="entry name" value="Toll_tir_struct_dom_sf"/>
</dbReference>
<gene>
    <name evidence="2" type="ORF">ACJMK2_011562</name>
</gene>
<feature type="domain" description="TIR" evidence="1">
    <location>
        <begin position="380"/>
        <end position="523"/>
    </location>
</feature>
<dbReference type="EMBL" id="JBJQND010000013">
    <property type="protein sequence ID" value="KAL3856851.1"/>
    <property type="molecule type" value="Genomic_DNA"/>
</dbReference>